<dbReference type="SUPFAM" id="SSF52540">
    <property type="entry name" value="P-loop containing nucleoside triphosphate hydrolases"/>
    <property type="match status" value="1"/>
</dbReference>
<evidence type="ECO:0000313" key="2">
    <source>
        <dbReference type="EMBL" id="SDC30289.1"/>
    </source>
</evidence>
<dbReference type="InterPro" id="IPR027417">
    <property type="entry name" value="P-loop_NTPase"/>
</dbReference>
<dbReference type="Pfam" id="PF13245">
    <property type="entry name" value="AAA_19"/>
    <property type="match status" value="1"/>
</dbReference>
<dbReference type="RefSeq" id="WP_093729926.1">
    <property type="nucleotide sequence ID" value="NZ_FMYW01000004.1"/>
</dbReference>
<accession>A0A1G6KGU0</accession>
<feature type="domain" description="NERD" evidence="1">
    <location>
        <begin position="15"/>
        <end position="114"/>
    </location>
</feature>
<evidence type="ECO:0000313" key="3">
    <source>
        <dbReference type="Proteomes" id="UP000198943"/>
    </source>
</evidence>
<dbReference type="Pfam" id="PF08378">
    <property type="entry name" value="NERD"/>
    <property type="match status" value="1"/>
</dbReference>
<protein>
    <submittedName>
        <fullName evidence="2">IstB-like ATP binding protein</fullName>
    </submittedName>
</protein>
<dbReference type="AlphaFoldDB" id="A0A1G6KGU0"/>
<dbReference type="InterPro" id="IPR011528">
    <property type="entry name" value="NERD"/>
</dbReference>
<dbReference type="Gene3D" id="3.40.50.300">
    <property type="entry name" value="P-loop containing nucleotide triphosphate hydrolases"/>
    <property type="match status" value="2"/>
</dbReference>
<sequence length="599" mass="67711">MPTFYPSITISFHASEGEKLVYKALQKLNSEYSVIHSYRWLGDEAQRRSEGEADFLIIHPAKGILSVEVKAGGVAFRDGNWIQINRNTGSEKIMDPFGQAAESQYRVRLLLRNNYRGTMPLIGRAVWFTSVCVDKNLKLPPEAVRDIILDQDSLAEPEKALDAAFGYWQRNLRFVATPLTGGQYKELLRVLLPSFQIAETISSSARENQTSYVQLTRQQFAVLDFLREQKIAAIHGPAGTGKSLLAMEKARMLAQTGQKVLLLCFNEFLLQHLRTQELDPLITVHNVRSLAEEILQDDSLPIEQINKFFEEYFATDFDDTDWQYPNIVVDEGQDISDAMLEHLSFLAELNDGSFYVFYDRNQFILERNSPEQPKYLDRKAECRLVLYRNCRNTAEIAATVGSLVDMRQEPYVNNVHGEKPKAVFYNDKAAARGIAERFVKTMKDNRVALEDMVILSVHSLEHSALHGVTELAGIPVSNTLQDGKVWVTTTRKYKGLEAKAVLLVDVEVSKLTDAVMQRMIYIGGSRANTYLKVAFYEDVEKGDYRAIVDALQEQMKNHCKDVSEGEADTDICVPGATEAKLPGTRKSVVKLLRMENATE</sequence>
<gene>
    <name evidence="2" type="ORF">SAMN04487864_104259</name>
</gene>
<dbReference type="EMBL" id="FMYW01000004">
    <property type="protein sequence ID" value="SDC30289.1"/>
    <property type="molecule type" value="Genomic_DNA"/>
</dbReference>
<name>A0A1G6KGU0_9FIRM</name>
<keyword evidence="3" id="KW-1185">Reference proteome</keyword>
<dbReference type="Proteomes" id="UP000198943">
    <property type="component" value="Unassembled WGS sequence"/>
</dbReference>
<organism evidence="2 3">
    <name type="scientific">Succiniclasticum ruminis</name>
    <dbReference type="NCBI Taxonomy" id="40841"/>
    <lineage>
        <taxon>Bacteria</taxon>
        <taxon>Bacillati</taxon>
        <taxon>Bacillota</taxon>
        <taxon>Negativicutes</taxon>
        <taxon>Acidaminococcales</taxon>
        <taxon>Acidaminococcaceae</taxon>
        <taxon>Succiniclasticum</taxon>
    </lineage>
</organism>
<evidence type="ECO:0000259" key="1">
    <source>
        <dbReference type="Pfam" id="PF08378"/>
    </source>
</evidence>
<reference evidence="3" key="1">
    <citation type="submission" date="2016-10" db="EMBL/GenBank/DDBJ databases">
        <authorList>
            <person name="Varghese N."/>
            <person name="Submissions S."/>
        </authorList>
    </citation>
    <scope>NUCLEOTIDE SEQUENCE [LARGE SCALE GENOMIC DNA]</scope>
    <source>
        <strain evidence="3">DSM 11005</strain>
    </source>
</reference>
<proteinExistence type="predicted"/>
<dbReference type="OrthoDB" id="7066673at2"/>